<feature type="domain" description="Beta-ketoacyl-[acyl-carrier-protein] synthase III N-terminal" evidence="1">
    <location>
        <begin position="117"/>
        <end position="184"/>
    </location>
</feature>
<dbReference type="GO" id="GO:0004315">
    <property type="term" value="F:3-oxoacyl-[acyl-carrier-protein] synthase activity"/>
    <property type="evidence" value="ECO:0007669"/>
    <property type="project" value="InterPro"/>
</dbReference>
<dbReference type="InterPro" id="IPR013751">
    <property type="entry name" value="ACP_syn_III_N"/>
</dbReference>
<dbReference type="EMBL" id="LT907988">
    <property type="protein sequence ID" value="SOE48528.1"/>
    <property type="molecule type" value="Genomic_DNA"/>
</dbReference>
<accession>A0A1C3K8G5</accession>
<proteinExistence type="predicted"/>
<evidence type="ECO:0000259" key="1">
    <source>
        <dbReference type="Pfam" id="PF08545"/>
    </source>
</evidence>
<dbReference type="KEGG" id="odi:ODI_R1492"/>
<dbReference type="EMBL" id="FLRC01000055">
    <property type="protein sequence ID" value="SBT27698.1"/>
    <property type="molecule type" value="Genomic_DNA"/>
</dbReference>
<dbReference type="PANTHER" id="PTHR34069">
    <property type="entry name" value="3-OXOACYL-[ACYL-CARRIER-PROTEIN] SYNTHASE 3"/>
    <property type="match status" value="1"/>
</dbReference>
<keyword evidence="4" id="KW-1185">Reference proteome</keyword>
<dbReference type="STRING" id="1851544.ODI_00688"/>
<gene>
    <name evidence="2" type="ORF">ODI_00688</name>
    <name evidence="3" type="ORF">ODI_R1492</name>
</gene>
<protein>
    <recommendedName>
        <fullName evidence="1">Beta-ketoacyl-[acyl-carrier-protein] synthase III N-terminal domain-containing protein</fullName>
    </recommendedName>
</protein>
<evidence type="ECO:0000313" key="3">
    <source>
        <dbReference type="EMBL" id="SOE48528.1"/>
    </source>
</evidence>
<dbReference type="SUPFAM" id="SSF53901">
    <property type="entry name" value="Thiolase-like"/>
    <property type="match status" value="1"/>
</dbReference>
<organism evidence="2 4">
    <name type="scientific">Orrella dioscoreae</name>
    <dbReference type="NCBI Taxonomy" id="1851544"/>
    <lineage>
        <taxon>Bacteria</taxon>
        <taxon>Pseudomonadati</taxon>
        <taxon>Pseudomonadota</taxon>
        <taxon>Betaproteobacteria</taxon>
        <taxon>Burkholderiales</taxon>
        <taxon>Alcaligenaceae</taxon>
        <taxon>Orrella</taxon>
    </lineage>
</organism>
<evidence type="ECO:0000313" key="2">
    <source>
        <dbReference type="EMBL" id="SBT27698.1"/>
    </source>
</evidence>
<reference evidence="2 4" key="1">
    <citation type="submission" date="2016-06" db="EMBL/GenBank/DDBJ databases">
        <authorList>
            <person name="Kjaerup R.B."/>
            <person name="Dalgaard T.S."/>
            <person name="Juul-Madsen H.R."/>
        </authorList>
    </citation>
    <scope>NUCLEOTIDE SEQUENCE [LARGE SCALE GENOMIC DNA]</scope>
    <source>
        <strain evidence="2">Orrdi1</strain>
    </source>
</reference>
<dbReference type="Pfam" id="PF08545">
    <property type="entry name" value="ACP_syn_III"/>
    <property type="match status" value="1"/>
</dbReference>
<dbReference type="PANTHER" id="PTHR34069:SF2">
    <property type="entry name" value="BETA-KETOACYL-[ACYL-CARRIER-PROTEIN] SYNTHASE III"/>
    <property type="match status" value="1"/>
</dbReference>
<dbReference type="Gene3D" id="3.40.47.10">
    <property type="match status" value="2"/>
</dbReference>
<reference evidence="3 4" key="2">
    <citation type="submission" date="2017-08" db="EMBL/GenBank/DDBJ databases">
        <authorList>
            <person name="de Groot N.N."/>
        </authorList>
    </citation>
    <scope>NUCLEOTIDE SEQUENCE [LARGE SCALE GENOMIC DNA]</scope>
    <source>
        <strain evidence="3">Orrdi1</strain>
    </source>
</reference>
<dbReference type="Proteomes" id="UP000078558">
    <property type="component" value="Chromosome I"/>
</dbReference>
<dbReference type="OrthoDB" id="9815506at2"/>
<dbReference type="AlphaFoldDB" id="A0A1C3K8G5"/>
<sequence length="315" mass="33358">MDTTIAGVAYSLGEDAHDWDDLPDVDEALARTGLSREPELWGWGQYRRTRGQPVDLAVASARRTLAETGVMPGDIDAVLLCAAVFPGGVNEHRADTHRFLNSLGLDHAPLLGLTLSRCATLVCGIRLADDMLASGRYRHILVASFDAIRDEHERLASFALFSDAGASCLLSQEALPGYRLVASVAAMQATAGASDGLDGGGRLAAQANRQLSHASLQPSQLDKVCHDNLFLPILSMREQMAGFARPQLYLDNVTRLGHCFGCDPLINLADHAASSPLPDGVLLGVYSGTPGVRAGLVLQACGASAARPSHPRSLS</sequence>
<name>A0A1C3K8G5_9BURK</name>
<dbReference type="GO" id="GO:0044550">
    <property type="term" value="P:secondary metabolite biosynthetic process"/>
    <property type="evidence" value="ECO:0007669"/>
    <property type="project" value="TreeGrafter"/>
</dbReference>
<dbReference type="GO" id="GO:0006633">
    <property type="term" value="P:fatty acid biosynthetic process"/>
    <property type="evidence" value="ECO:0007669"/>
    <property type="project" value="InterPro"/>
</dbReference>
<evidence type="ECO:0000313" key="4">
    <source>
        <dbReference type="Proteomes" id="UP000078558"/>
    </source>
</evidence>
<dbReference type="RefSeq" id="WP_067759721.1">
    <property type="nucleotide sequence ID" value="NZ_LT907988.1"/>
</dbReference>
<dbReference type="InterPro" id="IPR016039">
    <property type="entry name" value="Thiolase-like"/>
</dbReference>